<evidence type="ECO:0000256" key="10">
    <source>
        <dbReference type="ARBA" id="ARBA00023204"/>
    </source>
</evidence>
<dbReference type="Gene3D" id="3.30.70.270">
    <property type="match status" value="1"/>
</dbReference>
<evidence type="ECO:0000256" key="5">
    <source>
        <dbReference type="ARBA" id="ARBA00022705"/>
    </source>
</evidence>
<dbReference type="HAMAP" id="MF_01113">
    <property type="entry name" value="DNApol_IV"/>
    <property type="match status" value="1"/>
</dbReference>
<evidence type="ECO:0000313" key="14">
    <source>
        <dbReference type="EMBL" id="QES90971.1"/>
    </source>
</evidence>
<dbReference type="GO" id="GO:0000287">
    <property type="term" value="F:magnesium ion binding"/>
    <property type="evidence" value="ECO:0007669"/>
    <property type="project" value="UniProtKB-UniRule"/>
</dbReference>
<dbReference type="PROSITE" id="PS50173">
    <property type="entry name" value="UMUC"/>
    <property type="match status" value="1"/>
</dbReference>
<dbReference type="Gene3D" id="3.30.1490.100">
    <property type="entry name" value="DNA polymerase, Y-family, little finger domain"/>
    <property type="match status" value="1"/>
</dbReference>
<accession>A0A5P2GGT4</accession>
<keyword evidence="3 12" id="KW-0808">Transferase</keyword>
<dbReference type="InterPro" id="IPR043128">
    <property type="entry name" value="Rev_trsase/Diguanyl_cyclase"/>
</dbReference>
<dbReference type="InterPro" id="IPR001126">
    <property type="entry name" value="UmuC"/>
</dbReference>
<feature type="binding site" evidence="12">
    <location>
        <position position="106"/>
    </location>
    <ligand>
        <name>Mg(2+)</name>
        <dbReference type="ChEBI" id="CHEBI:18420"/>
    </ligand>
</feature>
<evidence type="ECO:0000256" key="12">
    <source>
        <dbReference type="HAMAP-Rule" id="MF_01113"/>
    </source>
</evidence>
<dbReference type="GO" id="GO:0006261">
    <property type="term" value="P:DNA-templated DNA replication"/>
    <property type="evidence" value="ECO:0007669"/>
    <property type="project" value="UniProtKB-UniRule"/>
</dbReference>
<dbReference type="CDD" id="cd03586">
    <property type="entry name" value="PolY_Pol_IV_kappa"/>
    <property type="match status" value="1"/>
</dbReference>
<reference evidence="14 15" key="1">
    <citation type="submission" date="2019-09" db="EMBL/GenBank/DDBJ databases">
        <title>Complete genome sequence of Arachidicoccus sp. B3-10 isolated from apple orchard soil.</title>
        <authorList>
            <person name="Kim H.S."/>
            <person name="Han K.-I."/>
            <person name="Suh M.K."/>
            <person name="Lee K.C."/>
            <person name="Eom M.K."/>
            <person name="Kim J.-S."/>
            <person name="Kang S.W."/>
            <person name="Sin Y."/>
            <person name="Lee J.-S."/>
        </authorList>
    </citation>
    <scope>NUCLEOTIDE SEQUENCE [LARGE SCALE GENOMIC DNA]</scope>
    <source>
        <strain evidence="14 15">B3-10</strain>
    </source>
</reference>
<comment type="subunit">
    <text evidence="12">Monomer.</text>
</comment>
<evidence type="ECO:0000259" key="13">
    <source>
        <dbReference type="PROSITE" id="PS50173"/>
    </source>
</evidence>
<keyword evidence="12" id="KW-0963">Cytoplasm</keyword>
<dbReference type="InterPro" id="IPR017961">
    <property type="entry name" value="DNA_pol_Y-fam_little_finger"/>
</dbReference>
<dbReference type="EMBL" id="CP044016">
    <property type="protein sequence ID" value="QES90971.1"/>
    <property type="molecule type" value="Genomic_DNA"/>
</dbReference>
<evidence type="ECO:0000256" key="6">
    <source>
        <dbReference type="ARBA" id="ARBA00022723"/>
    </source>
</evidence>
<dbReference type="OrthoDB" id="9808813at2"/>
<sequence>MQEVNRHIVHMDLDSFFVSVERLKDIRLKGKPILVGGFSDRAVVASCSYEARQLGVHSAMPMRLARQLCPEATIIRGDMEEYAKYSRIVTEIISEVAPVVEKASIDEHYLDITGLDRFFGCWQWTRELRQRIIDHTGLPISFGLSINKTVSKIATGQAKPDGELQVPDGTEKIFLSPLSIRKIPMVGEKTYISLRNMGISKIGTLQQMELPTMAKVMGQNGIMIWKKANALDDAPVTPYSEQKSMSKETTFEQDTTDMEKLRKVLFRMVDELAFELRSMGKITGCLTLKIRYANFDTHTKQIQLPYTASDKVILEKVMDLFRKLYSRRMLIRLVGIRLSQLIHGSFQTDMFNDKIEELNLLSALDNIRVKYGQDIIKRAFLQTKDLKDATQRS</sequence>
<keyword evidence="2 12" id="KW-0515">Mutator protein</keyword>
<evidence type="ECO:0000256" key="8">
    <source>
        <dbReference type="ARBA" id="ARBA00022842"/>
    </source>
</evidence>
<keyword evidence="6 12" id="KW-0479">Metal-binding</keyword>
<comment type="function">
    <text evidence="12">Poorly processive, error-prone DNA polymerase involved in untargeted mutagenesis. Copies undamaged DNA at stalled replication forks, which arise in vivo from mismatched or misaligned primer ends. These misaligned primers can be extended by PolIV. Exhibits no 3'-5' exonuclease (proofreading) activity. May be involved in translesional synthesis, in conjunction with the beta clamp from PolIII.</text>
</comment>
<name>A0A5P2GGT4_9BACT</name>
<dbReference type="GO" id="GO:0003887">
    <property type="term" value="F:DNA-directed DNA polymerase activity"/>
    <property type="evidence" value="ECO:0007669"/>
    <property type="project" value="UniProtKB-UniRule"/>
</dbReference>
<keyword evidence="12" id="KW-0238">DNA-binding</keyword>
<keyword evidence="10 12" id="KW-0234">DNA repair</keyword>
<dbReference type="EC" id="2.7.7.7" evidence="12"/>
<comment type="cofactor">
    <cofactor evidence="12">
        <name>Mg(2+)</name>
        <dbReference type="ChEBI" id="CHEBI:18420"/>
    </cofactor>
    <text evidence="12">Binds 2 magnesium ions per subunit.</text>
</comment>
<keyword evidence="5 12" id="KW-0235">DNA replication</keyword>
<comment type="catalytic activity">
    <reaction evidence="11 12">
        <text>DNA(n) + a 2'-deoxyribonucleoside 5'-triphosphate = DNA(n+1) + diphosphate</text>
        <dbReference type="Rhea" id="RHEA:22508"/>
        <dbReference type="Rhea" id="RHEA-COMP:17339"/>
        <dbReference type="Rhea" id="RHEA-COMP:17340"/>
        <dbReference type="ChEBI" id="CHEBI:33019"/>
        <dbReference type="ChEBI" id="CHEBI:61560"/>
        <dbReference type="ChEBI" id="CHEBI:173112"/>
        <dbReference type="EC" id="2.7.7.7"/>
    </reaction>
</comment>
<dbReference type="PANTHER" id="PTHR11076">
    <property type="entry name" value="DNA REPAIR POLYMERASE UMUC / TRANSFERASE FAMILY MEMBER"/>
    <property type="match status" value="1"/>
</dbReference>
<keyword evidence="15" id="KW-1185">Reference proteome</keyword>
<protein>
    <recommendedName>
        <fullName evidence="12">DNA polymerase IV</fullName>
        <shortName evidence="12">Pol IV</shortName>
        <ecNumber evidence="12">2.7.7.7</ecNumber>
    </recommendedName>
</protein>
<evidence type="ECO:0000256" key="3">
    <source>
        <dbReference type="ARBA" id="ARBA00022679"/>
    </source>
</evidence>
<keyword evidence="8 12" id="KW-0460">Magnesium</keyword>
<evidence type="ECO:0000256" key="4">
    <source>
        <dbReference type="ARBA" id="ARBA00022695"/>
    </source>
</evidence>
<dbReference type="SUPFAM" id="SSF56672">
    <property type="entry name" value="DNA/RNA polymerases"/>
    <property type="match status" value="1"/>
</dbReference>
<evidence type="ECO:0000256" key="7">
    <source>
        <dbReference type="ARBA" id="ARBA00022763"/>
    </source>
</evidence>
<feature type="binding site" evidence="12">
    <location>
        <position position="12"/>
    </location>
    <ligand>
        <name>Mg(2+)</name>
        <dbReference type="ChEBI" id="CHEBI:18420"/>
    </ligand>
</feature>
<proteinExistence type="inferred from homology"/>
<dbReference type="NCBIfam" id="NF002677">
    <property type="entry name" value="PRK02406.1"/>
    <property type="match status" value="1"/>
</dbReference>
<dbReference type="GO" id="GO:0009432">
    <property type="term" value="P:SOS response"/>
    <property type="evidence" value="ECO:0007669"/>
    <property type="project" value="TreeGrafter"/>
</dbReference>
<dbReference type="GO" id="GO:0042276">
    <property type="term" value="P:error-prone translesion synthesis"/>
    <property type="evidence" value="ECO:0007669"/>
    <property type="project" value="TreeGrafter"/>
</dbReference>
<dbReference type="GO" id="GO:0005829">
    <property type="term" value="C:cytosol"/>
    <property type="evidence" value="ECO:0007669"/>
    <property type="project" value="TreeGrafter"/>
</dbReference>
<dbReference type="InterPro" id="IPR043502">
    <property type="entry name" value="DNA/RNA_pol_sf"/>
</dbReference>
<evidence type="ECO:0000256" key="11">
    <source>
        <dbReference type="ARBA" id="ARBA00049244"/>
    </source>
</evidence>
<evidence type="ECO:0000256" key="9">
    <source>
        <dbReference type="ARBA" id="ARBA00022932"/>
    </source>
</evidence>
<comment type="subcellular location">
    <subcellularLocation>
        <location evidence="12">Cytoplasm</location>
    </subcellularLocation>
</comment>
<dbReference type="GO" id="GO:0003684">
    <property type="term" value="F:damaged DNA binding"/>
    <property type="evidence" value="ECO:0007669"/>
    <property type="project" value="InterPro"/>
</dbReference>
<organism evidence="14 15">
    <name type="scientific">Rhizosphaericola mali</name>
    <dbReference type="NCBI Taxonomy" id="2545455"/>
    <lineage>
        <taxon>Bacteria</taxon>
        <taxon>Pseudomonadati</taxon>
        <taxon>Bacteroidota</taxon>
        <taxon>Chitinophagia</taxon>
        <taxon>Chitinophagales</taxon>
        <taxon>Chitinophagaceae</taxon>
        <taxon>Rhizosphaericola</taxon>
    </lineage>
</organism>
<evidence type="ECO:0000256" key="2">
    <source>
        <dbReference type="ARBA" id="ARBA00022457"/>
    </source>
</evidence>
<dbReference type="InterPro" id="IPR036775">
    <property type="entry name" value="DNA_pol_Y-fam_lit_finger_sf"/>
</dbReference>
<dbReference type="Proteomes" id="UP000292424">
    <property type="component" value="Chromosome"/>
</dbReference>
<gene>
    <name evidence="12 14" type="primary">dinB</name>
    <name evidence="14" type="ORF">E0W69_012535</name>
</gene>
<dbReference type="FunFam" id="3.30.1490.100:FF:000004">
    <property type="entry name" value="DNA polymerase IV"/>
    <property type="match status" value="1"/>
</dbReference>
<dbReference type="Gene3D" id="3.40.1170.60">
    <property type="match status" value="1"/>
</dbReference>
<dbReference type="Gene3D" id="1.10.150.20">
    <property type="entry name" value="5' to 3' exonuclease, C-terminal subdomain"/>
    <property type="match status" value="1"/>
</dbReference>
<dbReference type="SUPFAM" id="SSF100879">
    <property type="entry name" value="Lesion bypass DNA polymerase (Y-family), little finger domain"/>
    <property type="match status" value="1"/>
</dbReference>
<dbReference type="PANTHER" id="PTHR11076:SF33">
    <property type="entry name" value="DNA POLYMERASE KAPPA"/>
    <property type="match status" value="1"/>
</dbReference>
<feature type="site" description="Substrate discrimination" evidence="12">
    <location>
        <position position="17"/>
    </location>
</feature>
<feature type="active site" evidence="12">
    <location>
        <position position="107"/>
    </location>
</feature>
<dbReference type="Pfam" id="PF11799">
    <property type="entry name" value="IMS_C"/>
    <property type="match status" value="1"/>
</dbReference>
<comment type="similarity">
    <text evidence="1 12">Belongs to the DNA polymerase type-Y family.</text>
</comment>
<evidence type="ECO:0000313" key="15">
    <source>
        <dbReference type="Proteomes" id="UP000292424"/>
    </source>
</evidence>
<keyword evidence="4 12" id="KW-0548">Nucleotidyltransferase</keyword>
<dbReference type="InterPro" id="IPR050116">
    <property type="entry name" value="DNA_polymerase-Y"/>
</dbReference>
<dbReference type="Pfam" id="PF00817">
    <property type="entry name" value="IMS"/>
    <property type="match status" value="1"/>
</dbReference>
<dbReference type="KEGG" id="arac:E0W69_012535"/>
<dbReference type="AlphaFoldDB" id="A0A5P2GGT4"/>
<keyword evidence="9 12" id="KW-0239">DNA-directed DNA polymerase</keyword>
<feature type="domain" description="UmuC" evidence="13">
    <location>
        <begin position="8"/>
        <end position="187"/>
    </location>
</feature>
<evidence type="ECO:0000256" key="1">
    <source>
        <dbReference type="ARBA" id="ARBA00010945"/>
    </source>
</evidence>
<dbReference type="InterPro" id="IPR022880">
    <property type="entry name" value="DNApol_IV"/>
</dbReference>
<keyword evidence="7 12" id="KW-0227">DNA damage</keyword>
<dbReference type="GO" id="GO:0006281">
    <property type="term" value="P:DNA repair"/>
    <property type="evidence" value="ECO:0007669"/>
    <property type="project" value="UniProtKB-UniRule"/>
</dbReference>